<proteinExistence type="inferred from homology"/>
<sequence>MADRKFTRLKASLSETAAKTRENVSRELRQSLVTETENESNEDFDENFELFFQQIEENSLSIPENDLKIDVIPAHETRAVDTSGGSAFARTCCSYLTRERRVLCNENCFLSFFRDRKRQQLIWSQEVTSRAVKKDANCIQIDCHCIELGADDVIDDWIEEMNENRFDAKKTLQRIRFPENPELVSKANIFGAFADLSARKGSFARLREPEVKRGAGACAVVVSSARLEVNAKTETLFSKICKRLVSRDARREELVSQTAAPGAAGMERAPALSRFRLQVDDGNRNDLYLVTRVEKSSCHKQQHREPLGWSARPLYGGDGQLLRGPLSTPLFRLDANRISDEYIQSCLNNHSLMRTTIGAQLVLEVDDADCAAAAVESLQPDVQPIARFLHALFVFPLSLKYDSQRVFPKARNIECELQLRDSDAADARPLAALLCDDATTLGTSATTAVARHNANPEFNEEFLVSLPIARKEKLHLLFNFFHISCKKECTRTPVGHAWLPLRGHVTSQQVALSVFGSLPAGYLSCQALGLGKGLSMPDTRFVAKDAFKVALRLCSSLQSRDPSLEAALETFARINREESSAVRLVALESARKHLKALLSCDVTELIRFSPIILQ</sequence>
<dbReference type="Gene3D" id="2.60.40.150">
    <property type="entry name" value="C2 domain"/>
    <property type="match status" value="1"/>
</dbReference>
<feature type="domain" description="C2 DOCK-type" evidence="2">
    <location>
        <begin position="389"/>
        <end position="554"/>
    </location>
</feature>
<dbReference type="InterPro" id="IPR027007">
    <property type="entry name" value="C2_DOCK-type_domain"/>
</dbReference>
<dbReference type="SUPFAM" id="SSF49562">
    <property type="entry name" value="C2 domain (Calcium/lipid-binding domain, CaLB)"/>
    <property type="match status" value="1"/>
</dbReference>
<feature type="non-terminal residue" evidence="3">
    <location>
        <position position="1"/>
    </location>
</feature>
<dbReference type="EMBL" id="OC865373">
    <property type="protein sequence ID" value="CAD7632303.1"/>
    <property type="molecule type" value="Genomic_DNA"/>
</dbReference>
<accession>A0A7R9KZE3</accession>
<dbReference type="EMBL" id="CAJPIZ010010798">
    <property type="protein sequence ID" value="CAG2112733.1"/>
    <property type="molecule type" value="Genomic_DNA"/>
</dbReference>
<reference evidence="3" key="1">
    <citation type="submission" date="2020-11" db="EMBL/GenBank/DDBJ databases">
        <authorList>
            <person name="Tran Van P."/>
        </authorList>
    </citation>
    <scope>NUCLEOTIDE SEQUENCE</scope>
</reference>
<dbReference type="GO" id="GO:0007264">
    <property type="term" value="P:small GTPase-mediated signal transduction"/>
    <property type="evidence" value="ECO:0007669"/>
    <property type="project" value="InterPro"/>
</dbReference>
<dbReference type="GO" id="GO:0005085">
    <property type="term" value="F:guanyl-nucleotide exchange factor activity"/>
    <property type="evidence" value="ECO:0007669"/>
    <property type="project" value="InterPro"/>
</dbReference>
<dbReference type="Pfam" id="PF14429">
    <property type="entry name" value="DOCK-C2"/>
    <property type="match status" value="1"/>
</dbReference>
<dbReference type="Proteomes" id="UP000759131">
    <property type="component" value="Unassembled WGS sequence"/>
</dbReference>
<organism evidence="3">
    <name type="scientific">Medioppia subpectinata</name>
    <dbReference type="NCBI Taxonomy" id="1979941"/>
    <lineage>
        <taxon>Eukaryota</taxon>
        <taxon>Metazoa</taxon>
        <taxon>Ecdysozoa</taxon>
        <taxon>Arthropoda</taxon>
        <taxon>Chelicerata</taxon>
        <taxon>Arachnida</taxon>
        <taxon>Acari</taxon>
        <taxon>Acariformes</taxon>
        <taxon>Sarcoptiformes</taxon>
        <taxon>Oribatida</taxon>
        <taxon>Brachypylina</taxon>
        <taxon>Oppioidea</taxon>
        <taxon>Oppiidae</taxon>
        <taxon>Medioppia</taxon>
    </lineage>
</organism>
<dbReference type="InterPro" id="IPR035892">
    <property type="entry name" value="C2_domain_sf"/>
</dbReference>
<evidence type="ECO:0000313" key="4">
    <source>
        <dbReference type="Proteomes" id="UP000759131"/>
    </source>
</evidence>
<dbReference type="AlphaFoldDB" id="A0A7R9KZE3"/>
<evidence type="ECO:0000313" key="3">
    <source>
        <dbReference type="EMBL" id="CAD7632303.1"/>
    </source>
</evidence>
<dbReference type="PANTHER" id="PTHR23317">
    <property type="entry name" value="DEDICATOR OF CYTOKINESIS DOCK"/>
    <property type="match status" value="1"/>
</dbReference>
<evidence type="ECO:0000256" key="1">
    <source>
        <dbReference type="PROSITE-ProRule" id="PRU00983"/>
    </source>
</evidence>
<keyword evidence="4" id="KW-1185">Reference proteome</keyword>
<dbReference type="PANTHER" id="PTHR23317:SF26">
    <property type="entry name" value="ZIZIMIN, ISOFORM K"/>
    <property type="match status" value="1"/>
</dbReference>
<protein>
    <recommendedName>
        <fullName evidence="2">C2 DOCK-type domain-containing protein</fullName>
    </recommendedName>
</protein>
<name>A0A7R9KZE3_9ACAR</name>
<dbReference type="PROSITE" id="PS51650">
    <property type="entry name" value="C2_DOCK"/>
    <property type="match status" value="1"/>
</dbReference>
<gene>
    <name evidence="3" type="ORF">OSB1V03_LOCUS12708</name>
</gene>
<comment type="similarity">
    <text evidence="1">Belongs to the DOCK family.</text>
</comment>
<dbReference type="InterPro" id="IPR026791">
    <property type="entry name" value="DOCK"/>
</dbReference>
<evidence type="ECO:0000259" key="2">
    <source>
        <dbReference type="PROSITE" id="PS51650"/>
    </source>
</evidence>
<dbReference type="OrthoDB" id="47328at2759"/>